<evidence type="ECO:0000313" key="2">
    <source>
        <dbReference type="Proteomes" id="UP000805193"/>
    </source>
</evidence>
<gene>
    <name evidence="1" type="ORF">HPB47_024545</name>
</gene>
<accession>A0AC60Q4A6</accession>
<dbReference type="Proteomes" id="UP000805193">
    <property type="component" value="Unassembled WGS sequence"/>
</dbReference>
<keyword evidence="2" id="KW-1185">Reference proteome</keyword>
<sequence>MHRYIEHKSKDVKVKLLRFPRTWKTGSSLKPSSHMATHEPSRGRCGGPPAEKVDHIRMQCRSPKCAKCNRFHHESSECIATYIAALRGTGDKAEANHDLLVDVSQVVDVTGDLPATGHPDSAFLSQESSVATGMGASPLGKTVVVKTLPSVWPTPADALESCLPQERERQRGPHGNIAARDGFVEASPGVPAGRYYQCGIYECVDRPPPRAGRPRERGRHAVWPDRVGSPAAAGRVTPALETCSGDLHDRHTSGGLEEGKQNNAHTVDVAAAGNNRADQEKQAAIQTRASFLGFER</sequence>
<organism evidence="1 2">
    <name type="scientific">Ixodes persulcatus</name>
    <name type="common">Taiga tick</name>
    <dbReference type="NCBI Taxonomy" id="34615"/>
    <lineage>
        <taxon>Eukaryota</taxon>
        <taxon>Metazoa</taxon>
        <taxon>Ecdysozoa</taxon>
        <taxon>Arthropoda</taxon>
        <taxon>Chelicerata</taxon>
        <taxon>Arachnida</taxon>
        <taxon>Acari</taxon>
        <taxon>Parasitiformes</taxon>
        <taxon>Ixodida</taxon>
        <taxon>Ixodoidea</taxon>
        <taxon>Ixodidae</taxon>
        <taxon>Ixodinae</taxon>
        <taxon>Ixodes</taxon>
    </lineage>
</organism>
<protein>
    <submittedName>
        <fullName evidence="1">Uncharacterized protein</fullName>
    </submittedName>
</protein>
<comment type="caution">
    <text evidence="1">The sequence shown here is derived from an EMBL/GenBank/DDBJ whole genome shotgun (WGS) entry which is preliminary data.</text>
</comment>
<reference evidence="1 2" key="1">
    <citation type="journal article" date="2020" name="Cell">
        <title>Large-Scale Comparative Analyses of Tick Genomes Elucidate Their Genetic Diversity and Vector Capacities.</title>
        <authorList>
            <consortium name="Tick Genome and Microbiome Consortium (TIGMIC)"/>
            <person name="Jia N."/>
            <person name="Wang J."/>
            <person name="Shi W."/>
            <person name="Du L."/>
            <person name="Sun Y."/>
            <person name="Zhan W."/>
            <person name="Jiang J.F."/>
            <person name="Wang Q."/>
            <person name="Zhang B."/>
            <person name="Ji P."/>
            <person name="Bell-Sakyi L."/>
            <person name="Cui X.M."/>
            <person name="Yuan T.T."/>
            <person name="Jiang B.G."/>
            <person name="Yang W.F."/>
            <person name="Lam T.T."/>
            <person name="Chang Q.C."/>
            <person name="Ding S.J."/>
            <person name="Wang X.J."/>
            <person name="Zhu J.G."/>
            <person name="Ruan X.D."/>
            <person name="Zhao L."/>
            <person name="Wei J.T."/>
            <person name="Ye R.Z."/>
            <person name="Que T.C."/>
            <person name="Du C.H."/>
            <person name="Zhou Y.H."/>
            <person name="Cheng J.X."/>
            <person name="Dai P.F."/>
            <person name="Guo W.B."/>
            <person name="Han X.H."/>
            <person name="Huang E.J."/>
            <person name="Li L.F."/>
            <person name="Wei W."/>
            <person name="Gao Y.C."/>
            <person name="Liu J.Z."/>
            <person name="Shao H.Z."/>
            <person name="Wang X."/>
            <person name="Wang C.C."/>
            <person name="Yang T.C."/>
            <person name="Huo Q.B."/>
            <person name="Li W."/>
            <person name="Chen H.Y."/>
            <person name="Chen S.E."/>
            <person name="Zhou L.G."/>
            <person name="Ni X.B."/>
            <person name="Tian J.H."/>
            <person name="Sheng Y."/>
            <person name="Liu T."/>
            <person name="Pan Y.S."/>
            <person name="Xia L.Y."/>
            <person name="Li J."/>
            <person name="Zhao F."/>
            <person name="Cao W.C."/>
        </authorList>
    </citation>
    <scope>NUCLEOTIDE SEQUENCE [LARGE SCALE GENOMIC DNA]</scope>
    <source>
        <strain evidence="1">Iper-2018</strain>
    </source>
</reference>
<evidence type="ECO:0000313" key="1">
    <source>
        <dbReference type="EMBL" id="KAG0428479.1"/>
    </source>
</evidence>
<dbReference type="EMBL" id="JABSTQ010009520">
    <property type="protein sequence ID" value="KAG0428479.1"/>
    <property type="molecule type" value="Genomic_DNA"/>
</dbReference>
<proteinExistence type="predicted"/>
<name>A0AC60Q4A6_IXOPE</name>